<feature type="compositionally biased region" description="Basic and acidic residues" evidence="1">
    <location>
        <begin position="106"/>
        <end position="122"/>
    </location>
</feature>
<evidence type="ECO:0000313" key="3">
    <source>
        <dbReference type="Proteomes" id="UP001151760"/>
    </source>
</evidence>
<organism evidence="2 3">
    <name type="scientific">Tanacetum coccineum</name>
    <dbReference type="NCBI Taxonomy" id="301880"/>
    <lineage>
        <taxon>Eukaryota</taxon>
        <taxon>Viridiplantae</taxon>
        <taxon>Streptophyta</taxon>
        <taxon>Embryophyta</taxon>
        <taxon>Tracheophyta</taxon>
        <taxon>Spermatophyta</taxon>
        <taxon>Magnoliopsida</taxon>
        <taxon>eudicotyledons</taxon>
        <taxon>Gunneridae</taxon>
        <taxon>Pentapetalae</taxon>
        <taxon>asterids</taxon>
        <taxon>campanulids</taxon>
        <taxon>Asterales</taxon>
        <taxon>Asteraceae</taxon>
        <taxon>Asteroideae</taxon>
        <taxon>Anthemideae</taxon>
        <taxon>Anthemidinae</taxon>
        <taxon>Tanacetum</taxon>
    </lineage>
</organism>
<dbReference type="EMBL" id="BQNB010015124">
    <property type="protein sequence ID" value="GJT36296.1"/>
    <property type="molecule type" value="Genomic_DNA"/>
</dbReference>
<feature type="region of interest" description="Disordered" evidence="1">
    <location>
        <begin position="99"/>
        <end position="123"/>
    </location>
</feature>
<protein>
    <submittedName>
        <fullName evidence="2">Uncharacterized protein</fullName>
    </submittedName>
</protein>
<proteinExistence type="predicted"/>
<gene>
    <name evidence="2" type="ORF">Tco_0926715</name>
</gene>
<sequence length="374" mass="44093">MTIAEYMEYEAEMKRQSWRNARSYFLTKYEDTNINSFHHNKSRVLDYPHHFDDSKINAYYDLPPLLCCFKPVQPHTEYRCEPLEEDTDYISVDESRTGKEGMINHTDSDKPFTPKPQPKDEELSFDEDVDDWLKTKMEKHMCGGCLLLRMMTFKMKKGSFQEPYRANLGTSVNVLPKSMFVYLKLANLKETDMVVEMANMTKKASLGIVENILIDIFNREISLAIRKEKVLFDMDGGVYHSKIPVEKVYMANFVQEEEYFNPLKIEDDVFSYESFVYLLFEQCTRSFDNESIDTLDSVDNMQELEVKHEDMVGYDAIYGKGENGMLEQWMCFWDHERQSVGGNYMIFADLFKVRYGNKSIDDTTCERRHYEWVA</sequence>
<dbReference type="Proteomes" id="UP001151760">
    <property type="component" value="Unassembled WGS sequence"/>
</dbReference>
<reference evidence="2" key="1">
    <citation type="journal article" date="2022" name="Int. J. Mol. Sci.">
        <title>Draft Genome of Tanacetum Coccineum: Genomic Comparison of Closely Related Tanacetum-Family Plants.</title>
        <authorList>
            <person name="Yamashiro T."/>
            <person name="Shiraishi A."/>
            <person name="Nakayama K."/>
            <person name="Satake H."/>
        </authorList>
    </citation>
    <scope>NUCLEOTIDE SEQUENCE</scope>
</reference>
<accession>A0ABQ5DAL6</accession>
<evidence type="ECO:0000313" key="2">
    <source>
        <dbReference type="EMBL" id="GJT36296.1"/>
    </source>
</evidence>
<comment type="caution">
    <text evidence="2">The sequence shown here is derived from an EMBL/GenBank/DDBJ whole genome shotgun (WGS) entry which is preliminary data.</text>
</comment>
<reference evidence="2" key="2">
    <citation type="submission" date="2022-01" db="EMBL/GenBank/DDBJ databases">
        <authorList>
            <person name="Yamashiro T."/>
            <person name="Shiraishi A."/>
            <person name="Satake H."/>
            <person name="Nakayama K."/>
        </authorList>
    </citation>
    <scope>NUCLEOTIDE SEQUENCE</scope>
</reference>
<keyword evidence="3" id="KW-1185">Reference proteome</keyword>
<name>A0ABQ5DAL6_9ASTR</name>
<evidence type="ECO:0000256" key="1">
    <source>
        <dbReference type="SAM" id="MobiDB-lite"/>
    </source>
</evidence>